<dbReference type="PANTHER" id="PTHR34501:SF9">
    <property type="entry name" value="MAJOR OUTER MEMBRANE PROTEIN P.IA"/>
    <property type="match status" value="1"/>
</dbReference>
<proteinExistence type="predicted"/>
<evidence type="ECO:0000256" key="7">
    <source>
        <dbReference type="ARBA" id="ARBA00023065"/>
    </source>
</evidence>
<dbReference type="GO" id="GO:0015288">
    <property type="term" value="F:porin activity"/>
    <property type="evidence" value="ECO:0007669"/>
    <property type="project" value="UniProtKB-KW"/>
</dbReference>
<protein>
    <submittedName>
        <fullName evidence="13">Porin</fullName>
    </submittedName>
</protein>
<evidence type="ECO:0000256" key="11">
    <source>
        <dbReference type="SAM" id="SignalP"/>
    </source>
</evidence>
<dbReference type="Gene3D" id="2.40.160.10">
    <property type="entry name" value="Porin"/>
    <property type="match status" value="1"/>
</dbReference>
<comment type="subunit">
    <text evidence="2">Homotrimer.</text>
</comment>
<evidence type="ECO:0000256" key="8">
    <source>
        <dbReference type="ARBA" id="ARBA00023114"/>
    </source>
</evidence>
<evidence type="ECO:0000313" key="13">
    <source>
        <dbReference type="EMBL" id="RDL43598.1"/>
    </source>
</evidence>
<dbReference type="InterPro" id="IPR002299">
    <property type="entry name" value="Porin_Neis"/>
</dbReference>
<dbReference type="Pfam" id="PF13609">
    <property type="entry name" value="Porin_4"/>
    <property type="match status" value="1"/>
</dbReference>
<evidence type="ECO:0000256" key="10">
    <source>
        <dbReference type="ARBA" id="ARBA00023237"/>
    </source>
</evidence>
<dbReference type="GO" id="GO:0046930">
    <property type="term" value="C:pore complex"/>
    <property type="evidence" value="ECO:0007669"/>
    <property type="project" value="UniProtKB-KW"/>
</dbReference>
<sequence length="313" mass="33050">MKKTLVALAVSSVATSSVTAFAAEDTSNLETYGNIQMVYADSDSNGSELSDNGSTFGLQGSTAINQDITGFFKYELEADADEQSSDVSLGLDQAYVGLQGHFGKVQLGSFDSIYNNAIQDGLDQFEYVAVSGNALTSQGDTIAYFSPSMNGFEVQVSAQVKGSNDTTDTTTTPATQDAENGTAATLVVKYSVDALTLAAGYDDRQTTLNNVEPTYGLSAAYQVTPALSVNAKVEDTKDEATRYGVGTRYAYGLGDVYATYQVVSPDQNNADDYDNYGVGATYDLASNMYVYAEFGQTGASEDSVTAAGATYLF</sequence>
<keyword evidence="7" id="KW-0406">Ion transport</keyword>
<dbReference type="GO" id="GO:0009279">
    <property type="term" value="C:cell outer membrane"/>
    <property type="evidence" value="ECO:0007669"/>
    <property type="project" value="UniProtKB-SubCell"/>
</dbReference>
<keyword evidence="4" id="KW-1134">Transmembrane beta strand</keyword>
<dbReference type="InterPro" id="IPR023614">
    <property type="entry name" value="Porin_dom_sf"/>
</dbReference>
<dbReference type="SUPFAM" id="SSF56935">
    <property type="entry name" value="Porins"/>
    <property type="match status" value="1"/>
</dbReference>
<evidence type="ECO:0000256" key="9">
    <source>
        <dbReference type="ARBA" id="ARBA00023136"/>
    </source>
</evidence>
<keyword evidence="5" id="KW-0812">Transmembrane</keyword>
<name>A0A370U749_9GAMM</name>
<dbReference type="RefSeq" id="WP_115468516.1">
    <property type="nucleotide sequence ID" value="NZ_QKRA01000006.1"/>
</dbReference>
<evidence type="ECO:0000256" key="3">
    <source>
        <dbReference type="ARBA" id="ARBA00022448"/>
    </source>
</evidence>
<evidence type="ECO:0000256" key="2">
    <source>
        <dbReference type="ARBA" id="ARBA00011233"/>
    </source>
</evidence>
<dbReference type="PANTHER" id="PTHR34501">
    <property type="entry name" value="PROTEIN YDDL-RELATED"/>
    <property type="match status" value="1"/>
</dbReference>
<evidence type="ECO:0000259" key="12">
    <source>
        <dbReference type="Pfam" id="PF13609"/>
    </source>
</evidence>
<comment type="caution">
    <text evidence="13">The sequence shown here is derived from an EMBL/GenBank/DDBJ whole genome shotgun (WGS) entry which is preliminary data.</text>
</comment>
<dbReference type="Proteomes" id="UP000254326">
    <property type="component" value="Unassembled WGS sequence"/>
</dbReference>
<keyword evidence="9" id="KW-0472">Membrane</keyword>
<reference evidence="13 14" key="1">
    <citation type="submission" date="2018-06" db="EMBL/GenBank/DDBJ databases">
        <title>Marinomonas sp. YLB-05 draft genome sequence.</title>
        <authorList>
            <person name="Yu L."/>
            <person name="Tang X."/>
        </authorList>
    </citation>
    <scope>NUCLEOTIDE SEQUENCE [LARGE SCALE GENOMIC DNA]</scope>
    <source>
        <strain evidence="13 14">YLB-05</strain>
    </source>
</reference>
<keyword evidence="14" id="KW-1185">Reference proteome</keyword>
<keyword evidence="3" id="KW-0813">Transport</keyword>
<dbReference type="EMBL" id="QKRA01000006">
    <property type="protein sequence ID" value="RDL43598.1"/>
    <property type="molecule type" value="Genomic_DNA"/>
</dbReference>
<evidence type="ECO:0000256" key="6">
    <source>
        <dbReference type="ARBA" id="ARBA00022729"/>
    </source>
</evidence>
<evidence type="ECO:0000256" key="4">
    <source>
        <dbReference type="ARBA" id="ARBA00022452"/>
    </source>
</evidence>
<feature type="domain" description="Porin" evidence="12">
    <location>
        <begin position="9"/>
        <end position="298"/>
    </location>
</feature>
<comment type="subcellular location">
    <subcellularLocation>
        <location evidence="1">Cell outer membrane</location>
        <topology evidence="1">Multi-pass membrane protein</topology>
    </subcellularLocation>
</comment>
<dbReference type="InterPro" id="IPR033900">
    <property type="entry name" value="Gram_neg_porin_domain"/>
</dbReference>
<feature type="signal peptide" evidence="11">
    <location>
        <begin position="1"/>
        <end position="22"/>
    </location>
</feature>
<keyword evidence="8" id="KW-0626">Porin</keyword>
<dbReference type="InterPro" id="IPR050298">
    <property type="entry name" value="Gram-neg_bact_OMP"/>
</dbReference>
<accession>A0A370U749</accession>
<organism evidence="13 14">
    <name type="scientific">Marinomonas piezotolerans</name>
    <dbReference type="NCBI Taxonomy" id="2213058"/>
    <lineage>
        <taxon>Bacteria</taxon>
        <taxon>Pseudomonadati</taxon>
        <taxon>Pseudomonadota</taxon>
        <taxon>Gammaproteobacteria</taxon>
        <taxon>Oceanospirillales</taxon>
        <taxon>Oceanospirillaceae</taxon>
        <taxon>Marinomonas</taxon>
    </lineage>
</organism>
<gene>
    <name evidence="13" type="ORF">DN730_12670</name>
</gene>
<evidence type="ECO:0000313" key="14">
    <source>
        <dbReference type="Proteomes" id="UP000254326"/>
    </source>
</evidence>
<dbReference type="PRINTS" id="PR00184">
    <property type="entry name" value="NEISSPPORIN"/>
</dbReference>
<dbReference type="AlphaFoldDB" id="A0A370U749"/>
<keyword evidence="10" id="KW-0998">Cell outer membrane</keyword>
<dbReference type="OrthoDB" id="8957883at2"/>
<dbReference type="GO" id="GO:0006811">
    <property type="term" value="P:monoatomic ion transport"/>
    <property type="evidence" value="ECO:0007669"/>
    <property type="project" value="UniProtKB-KW"/>
</dbReference>
<feature type="chain" id="PRO_5016563158" evidence="11">
    <location>
        <begin position="23"/>
        <end position="313"/>
    </location>
</feature>
<keyword evidence="6 11" id="KW-0732">Signal</keyword>
<evidence type="ECO:0000256" key="1">
    <source>
        <dbReference type="ARBA" id="ARBA00004571"/>
    </source>
</evidence>
<evidence type="ECO:0000256" key="5">
    <source>
        <dbReference type="ARBA" id="ARBA00022692"/>
    </source>
</evidence>